<dbReference type="Proteomes" id="UP000679307">
    <property type="component" value="Chromosome"/>
</dbReference>
<organism evidence="3 4">
    <name type="scientific">Nocardioides aquaticus</name>
    <dbReference type="NCBI Taxonomy" id="160826"/>
    <lineage>
        <taxon>Bacteria</taxon>
        <taxon>Bacillati</taxon>
        <taxon>Actinomycetota</taxon>
        <taxon>Actinomycetes</taxon>
        <taxon>Propionibacteriales</taxon>
        <taxon>Nocardioidaceae</taxon>
        <taxon>Nocardioides</taxon>
    </lineage>
</organism>
<dbReference type="GO" id="GO:0035447">
    <property type="term" value="F:mycothiol synthase activity"/>
    <property type="evidence" value="ECO:0007669"/>
    <property type="project" value="UniProtKB-EC"/>
</dbReference>
<feature type="domain" description="N-acetyltransferase" evidence="2">
    <location>
        <begin position="125"/>
        <end position="229"/>
    </location>
</feature>
<evidence type="ECO:0000259" key="2">
    <source>
        <dbReference type="Pfam" id="PF00583"/>
    </source>
</evidence>
<reference evidence="3 4" key="1">
    <citation type="submission" date="2021-05" db="EMBL/GenBank/DDBJ databases">
        <title>Complete genome of Nocardioides aquaticus KCTC 9944T isolated from meromictic and hypersaline Ekho Lake, Antarctica.</title>
        <authorList>
            <person name="Hwang K."/>
            <person name="Kim K.M."/>
            <person name="Choe H."/>
        </authorList>
    </citation>
    <scope>NUCLEOTIDE SEQUENCE [LARGE SCALE GENOMIC DNA]</scope>
    <source>
        <strain evidence="3 4">KCTC 9944</strain>
    </source>
</reference>
<dbReference type="InterPro" id="IPR000182">
    <property type="entry name" value="GNAT_dom"/>
</dbReference>
<sequence>MRSVERWWSRVLGVPDDELWCGTTVRPHSPTSPLSVYGGWWVVWSAGGGLHVSLPPGAQEPEDDLLDDARRRTEPSAWRTLARERRLRVVGPSVHAYLDHDPTGAPPAPLAAGSPEVRRWDPRDLTDLRDRVGPGAWGESGFRDVDPLTDHCFAVVVAGTVVAAANLTPFDGAPRDVGVLVAPSWRGQGLGARVGRHAAAYAVRHHGLARWRARSDNRASLAVAEGLGFEPWCTQLALR</sequence>
<keyword evidence="3" id="KW-0012">Acyltransferase</keyword>
<accession>A0ABX8EFA6</accession>
<evidence type="ECO:0000313" key="3">
    <source>
        <dbReference type="EMBL" id="QVT78964.1"/>
    </source>
</evidence>
<dbReference type="EMBL" id="CP075371">
    <property type="protein sequence ID" value="QVT78964.1"/>
    <property type="molecule type" value="Genomic_DNA"/>
</dbReference>
<keyword evidence="4" id="KW-1185">Reference proteome</keyword>
<name>A0ABX8EFA6_9ACTN</name>
<protein>
    <submittedName>
        <fullName evidence="3">Mycothiol acetyltransferase</fullName>
        <ecNumber evidence="3">2.3.1.189</ecNumber>
    </submittedName>
</protein>
<gene>
    <name evidence="3" type="primary">mshD_2</name>
    <name evidence="3" type="ORF">ENKNEFLB_01344</name>
</gene>
<evidence type="ECO:0000313" key="4">
    <source>
        <dbReference type="Proteomes" id="UP000679307"/>
    </source>
</evidence>
<keyword evidence="3" id="KW-0808">Transferase</keyword>
<proteinExistence type="predicted"/>
<feature type="region of interest" description="Disordered" evidence="1">
    <location>
        <begin position="98"/>
        <end position="117"/>
    </location>
</feature>
<evidence type="ECO:0000256" key="1">
    <source>
        <dbReference type="SAM" id="MobiDB-lite"/>
    </source>
</evidence>
<dbReference type="Pfam" id="PF00583">
    <property type="entry name" value="Acetyltransf_1"/>
    <property type="match status" value="1"/>
</dbReference>
<dbReference type="EC" id="2.3.1.189" evidence="3"/>